<evidence type="ECO:0000256" key="1">
    <source>
        <dbReference type="SAM" id="MobiDB-lite"/>
    </source>
</evidence>
<dbReference type="InterPro" id="IPR038513">
    <property type="entry name" value="FAIM1_dom_sf"/>
</dbReference>
<keyword evidence="2" id="KW-1185">Reference proteome</keyword>
<feature type="compositionally biased region" description="Basic residues" evidence="1">
    <location>
        <begin position="12"/>
        <end position="24"/>
    </location>
</feature>
<evidence type="ECO:0000313" key="3">
    <source>
        <dbReference type="WBParaSite" id="Gr19_v10_g7201.t1"/>
    </source>
</evidence>
<accession>A0A914I5Y8</accession>
<dbReference type="Pfam" id="PF06905">
    <property type="entry name" value="FAIM1"/>
    <property type="match status" value="1"/>
</dbReference>
<dbReference type="Gene3D" id="2.40.128.180">
    <property type="match status" value="2"/>
</dbReference>
<proteinExistence type="predicted"/>
<feature type="region of interest" description="Disordered" evidence="1">
    <location>
        <begin position="1"/>
        <end position="32"/>
    </location>
</feature>
<sequence>MVGQLKLSNRMHGGRHCQGAKRNVKGKDKFEDNNYSPPLRLGDAVKPMEVVSDLVATWQVPMSDKMYKIEFEHGIATGKRILRVDEKEVVRHDWMFKLVGREMFELNGVRCAVTIDAVGILAYEYSLTVGGKTFEKFREQQKKSLQIWHVRTGEEENRVCLEKDTMDVWVNGVKVNTTGEFADEGTKTHFELATAGSSAYILSESSGNRHIGMVHRLFVNDSLIKPSELVDDERSENNAK</sequence>
<dbReference type="PANTHER" id="PTHR13088:SF3">
    <property type="entry name" value="FAS APOPTOTIC INHIBITORY MOLECULE 1"/>
    <property type="match status" value="1"/>
</dbReference>
<reference evidence="3" key="1">
    <citation type="submission" date="2022-11" db="UniProtKB">
        <authorList>
            <consortium name="WormBaseParasite"/>
        </authorList>
    </citation>
    <scope>IDENTIFICATION</scope>
</reference>
<dbReference type="Proteomes" id="UP000887572">
    <property type="component" value="Unplaced"/>
</dbReference>
<dbReference type="AlphaFoldDB" id="A0A914I5Y8"/>
<dbReference type="FunFam" id="2.40.128.180:FF:000001">
    <property type="entry name" value="Fas apoptotic inhibitory molecule 1"/>
    <property type="match status" value="1"/>
</dbReference>
<evidence type="ECO:0000313" key="2">
    <source>
        <dbReference type="Proteomes" id="UP000887572"/>
    </source>
</evidence>
<dbReference type="PANTHER" id="PTHR13088">
    <property type="entry name" value="FAS APOPTOTIC INHIBITORY MOLECULE FAIM"/>
    <property type="match status" value="1"/>
</dbReference>
<dbReference type="WBParaSite" id="Gr19_v10_g7201.t1">
    <property type="protein sequence ID" value="Gr19_v10_g7201.t1"/>
    <property type="gene ID" value="Gr19_v10_g7201"/>
</dbReference>
<name>A0A914I5Y8_GLORO</name>
<organism evidence="2 3">
    <name type="scientific">Globodera rostochiensis</name>
    <name type="common">Golden nematode worm</name>
    <name type="synonym">Heterodera rostochiensis</name>
    <dbReference type="NCBI Taxonomy" id="31243"/>
    <lineage>
        <taxon>Eukaryota</taxon>
        <taxon>Metazoa</taxon>
        <taxon>Ecdysozoa</taxon>
        <taxon>Nematoda</taxon>
        <taxon>Chromadorea</taxon>
        <taxon>Rhabditida</taxon>
        <taxon>Tylenchina</taxon>
        <taxon>Tylenchomorpha</taxon>
        <taxon>Tylenchoidea</taxon>
        <taxon>Heteroderidae</taxon>
        <taxon>Heteroderinae</taxon>
        <taxon>Globodera</taxon>
    </lineage>
</organism>
<dbReference type="InterPro" id="IPR010695">
    <property type="entry name" value="FAIM1"/>
</dbReference>
<dbReference type="GO" id="GO:1902042">
    <property type="term" value="P:negative regulation of extrinsic apoptotic signaling pathway via death domain receptors"/>
    <property type="evidence" value="ECO:0007669"/>
    <property type="project" value="TreeGrafter"/>
</dbReference>
<protein>
    <submittedName>
        <fullName evidence="3">Fas apoptotic inhibitory molecule 1</fullName>
    </submittedName>
</protein>